<dbReference type="PANTHER" id="PTHR35340">
    <property type="entry name" value="PQQ ENZYME REPEAT PROTEIN-RELATED"/>
    <property type="match status" value="1"/>
</dbReference>
<dbReference type="Proteomes" id="UP000051751">
    <property type="component" value="Unassembled WGS sequence"/>
</dbReference>
<dbReference type="RefSeq" id="WP_057768973.1">
    <property type="nucleotide sequence ID" value="NZ_JQAT01000002.1"/>
</dbReference>
<comment type="caution">
    <text evidence="2">The sequence shown here is derived from an EMBL/GenBank/DDBJ whole genome shotgun (WGS) entry which is preliminary data.</text>
</comment>
<dbReference type="Pfam" id="PF17425">
    <property type="entry name" value="Arylsulfotran_N"/>
    <property type="match status" value="1"/>
</dbReference>
<reference evidence="4 5" key="1">
    <citation type="journal article" date="2015" name="Genome Announc.">
        <title>Expanding the biotechnology potential of lactobacilli through comparative genomics of 213 strains and associated genera.</title>
        <authorList>
            <person name="Sun Z."/>
            <person name="Harris H.M."/>
            <person name="McCann A."/>
            <person name="Guo C."/>
            <person name="Argimon S."/>
            <person name="Zhang W."/>
            <person name="Yang X."/>
            <person name="Jeffery I.B."/>
            <person name="Cooney J.C."/>
            <person name="Kagawa T.F."/>
            <person name="Liu W."/>
            <person name="Song Y."/>
            <person name="Salvetti E."/>
            <person name="Wrobel A."/>
            <person name="Rasinkangas P."/>
            <person name="Parkhill J."/>
            <person name="Rea M.C."/>
            <person name="O'Sullivan O."/>
            <person name="Ritari J."/>
            <person name="Douillard F.P."/>
            <person name="Paul Ross R."/>
            <person name="Yang R."/>
            <person name="Briner A.E."/>
            <person name="Felis G.E."/>
            <person name="de Vos W.M."/>
            <person name="Barrangou R."/>
            <person name="Klaenhammer T.R."/>
            <person name="Caufield P.W."/>
            <person name="Cui Y."/>
            <person name="Zhang H."/>
            <person name="O'Toole P.W."/>
        </authorList>
    </citation>
    <scope>NUCLEOTIDE SEQUENCE [LARGE SCALE GENOMIC DNA]</scope>
    <source>
        <strain evidence="2 5">ATCC BAA-66</strain>
        <strain evidence="3 4">DSM 13344</strain>
    </source>
</reference>
<protein>
    <submittedName>
        <fullName evidence="2">Arylsulfate sulfotransferase</fullName>
    </submittedName>
</protein>
<dbReference type="EMBL" id="JQAT01000002">
    <property type="protein sequence ID" value="KRN28869.1"/>
    <property type="molecule type" value="Genomic_DNA"/>
</dbReference>
<evidence type="ECO:0000313" key="2">
    <source>
        <dbReference type="EMBL" id="KRN28869.1"/>
    </source>
</evidence>
<sequence>MLVGWGGYQGYQTWQTAQIEKKLGVLNTKQIKQNITSKFRTTLQKKQAPLVKKYAAIAKDSRYTFAHMYTKVNPYKRSPLSALAIFRTKKATKITIKVLGKTNKTAITTTYKKYQKDHQIAILGLYADDDNQVQVTATAKDGSKQMTTLHLHTAALPKDLSDINIDVKKADKSRMEIGTDKLAFIVRTTKKPFAVDADGAIRWYSTDYSQHVFKQLSNGHILRLAKKNNSADVYNEMLEEDYLGRVYKDYHFNTEAVDKNLTTDAEYTLIHHDAIELPNHNILATVSDGTANLKSRKNSQNRYVEDTLVEISHQTGKIVRVIDFKKLLPSEMYSANTMPKHSGAKDWIHINSLYYQKKTGDLVVSGRHQDIVMKLNYRTLKFVWIYCGKPQADWPHQYRRYLLTPTKGTNFTGGQHAAILIPGTTANTDKLLLFNNNVSLANGDKKTSKKYSQGVAYSINNRKKTITQTWQYGQSLGVKNFSLVIGSDRYLANQNRLLDFGYLKNGTESNIREVTKNGQLVYNLYLSNFGDGGYVYRSERFSLYPKNDGHKADTYE</sequence>
<dbReference type="PATRIC" id="fig|81857.3.peg.1083"/>
<dbReference type="InterPro" id="IPR038477">
    <property type="entry name" value="ASST_N_sf"/>
</dbReference>
<name>A0A0R2FR68_9LACO</name>
<keyword evidence="4" id="KW-1185">Reference proteome</keyword>
<dbReference type="Pfam" id="PF05935">
    <property type="entry name" value="Arylsulfotrans"/>
    <property type="match status" value="1"/>
</dbReference>
<organism evidence="2 5">
    <name type="scientific">Lactobacillus selangorensis</name>
    <dbReference type="NCBI Taxonomy" id="81857"/>
    <lineage>
        <taxon>Bacteria</taxon>
        <taxon>Bacillati</taxon>
        <taxon>Bacillota</taxon>
        <taxon>Bacilli</taxon>
        <taxon>Lactobacillales</taxon>
        <taxon>Lactobacillaceae</taxon>
        <taxon>Lactobacillus</taxon>
    </lineage>
</organism>
<dbReference type="InterPro" id="IPR053143">
    <property type="entry name" value="Arylsulfate_ST"/>
</dbReference>
<dbReference type="PANTHER" id="PTHR35340:SF10">
    <property type="entry name" value="CYTOPLASMIC PROTEIN"/>
    <property type="match status" value="1"/>
</dbReference>
<evidence type="ECO:0000313" key="3">
    <source>
        <dbReference type="EMBL" id="KRN32721.1"/>
    </source>
</evidence>
<accession>A0A0R2FR68</accession>
<evidence type="ECO:0000313" key="4">
    <source>
        <dbReference type="Proteomes" id="UP000051645"/>
    </source>
</evidence>
<dbReference type="InterPro" id="IPR035391">
    <property type="entry name" value="Arylsulfotran_N"/>
</dbReference>
<gene>
    <name evidence="2" type="ORF">IV38_GL001077</name>
    <name evidence="3" type="ORF">IV40_GL000776</name>
</gene>
<dbReference type="STRING" id="81857.IV38_GL001077"/>
<proteinExistence type="predicted"/>
<dbReference type="EMBL" id="JQAZ01000002">
    <property type="protein sequence ID" value="KRN32721.1"/>
    <property type="molecule type" value="Genomic_DNA"/>
</dbReference>
<feature type="domain" description="Arylsulfotransferase N-terminal" evidence="1">
    <location>
        <begin position="70"/>
        <end position="153"/>
    </location>
</feature>
<dbReference type="Proteomes" id="UP000051645">
    <property type="component" value="Unassembled WGS sequence"/>
</dbReference>
<evidence type="ECO:0000259" key="1">
    <source>
        <dbReference type="Pfam" id="PF17425"/>
    </source>
</evidence>
<evidence type="ECO:0000313" key="5">
    <source>
        <dbReference type="Proteomes" id="UP000051751"/>
    </source>
</evidence>
<dbReference type="GO" id="GO:0004062">
    <property type="term" value="F:aryl sulfotransferase activity"/>
    <property type="evidence" value="ECO:0007669"/>
    <property type="project" value="InterPro"/>
</dbReference>
<dbReference type="Gene3D" id="2.60.40.3100">
    <property type="entry name" value="Arylsulphate sulphotransferase monomer, N-terminal domain"/>
    <property type="match status" value="1"/>
</dbReference>
<dbReference type="InterPro" id="IPR010262">
    <property type="entry name" value="Arylsulfotransferase_bact"/>
</dbReference>
<dbReference type="AlphaFoldDB" id="A0A0R2FR68"/>
<keyword evidence="2" id="KW-0808">Transferase</keyword>